<comment type="caution">
    <text evidence="2">The sequence shown here is derived from an EMBL/GenBank/DDBJ whole genome shotgun (WGS) entry which is preliminary data.</text>
</comment>
<keyword evidence="3" id="KW-1185">Reference proteome</keyword>
<dbReference type="Proteomes" id="UP000266484">
    <property type="component" value="Unassembled WGS sequence"/>
</dbReference>
<proteinExistence type="predicted"/>
<dbReference type="EMBL" id="QWGT01000009">
    <property type="protein sequence ID" value="RIJ53276.1"/>
    <property type="molecule type" value="Genomic_DNA"/>
</dbReference>
<name>A0A399TAV5_9MICO</name>
<protein>
    <submittedName>
        <fullName evidence="2">Uncharacterized protein</fullName>
    </submittedName>
</protein>
<gene>
    <name evidence="2" type="ORF">DZG00_01525</name>
</gene>
<organism evidence="2 3">
    <name type="scientific">Clavibacter lycopersici</name>
    <dbReference type="NCBI Taxonomy" id="2301718"/>
    <lineage>
        <taxon>Bacteria</taxon>
        <taxon>Bacillati</taxon>
        <taxon>Actinomycetota</taxon>
        <taxon>Actinomycetes</taxon>
        <taxon>Micrococcales</taxon>
        <taxon>Microbacteriaceae</taxon>
        <taxon>Clavibacter</taxon>
    </lineage>
</organism>
<feature type="region of interest" description="Disordered" evidence="1">
    <location>
        <begin position="1"/>
        <end position="41"/>
    </location>
</feature>
<accession>A0A399TAV5</accession>
<evidence type="ECO:0000313" key="2">
    <source>
        <dbReference type="EMBL" id="RIJ53276.1"/>
    </source>
</evidence>
<feature type="compositionally biased region" description="Low complexity" evidence="1">
    <location>
        <begin position="24"/>
        <end position="35"/>
    </location>
</feature>
<reference evidence="2 3" key="1">
    <citation type="submission" date="2018-08" db="EMBL/GenBank/DDBJ databases">
        <title>Genome Sequence of Clavibacter michiganensis Subspecies type strains, and the Atypical Peach-Colored Strains Isolated from Tomato.</title>
        <authorList>
            <person name="Osdaghi E."/>
            <person name="Portier P."/>
            <person name="Briand M."/>
            <person name="Jacques M.-A."/>
        </authorList>
    </citation>
    <scope>NUCLEOTIDE SEQUENCE [LARGE SCALE GENOMIC DNA]</scope>
    <source>
        <strain evidence="2 3">CFBP 8615</strain>
    </source>
</reference>
<dbReference type="AlphaFoldDB" id="A0A399TAV5"/>
<sequence>MRRAVPAMRRTTPAKASLPKARSVRCSVVRSPRAASRSHREFVPKSMKPTALDAMATAVTA</sequence>
<evidence type="ECO:0000313" key="3">
    <source>
        <dbReference type="Proteomes" id="UP000266484"/>
    </source>
</evidence>
<evidence type="ECO:0000256" key="1">
    <source>
        <dbReference type="SAM" id="MobiDB-lite"/>
    </source>
</evidence>